<dbReference type="InterPro" id="IPR050090">
    <property type="entry name" value="Tyrosine_recombinase_XerCD"/>
</dbReference>
<gene>
    <name evidence="3" type="ORF">ATI61_108108</name>
</gene>
<accession>A0ABX9JWH8</accession>
<evidence type="ECO:0000313" key="3">
    <source>
        <dbReference type="EMBL" id="REG28575.1"/>
    </source>
</evidence>
<dbReference type="Proteomes" id="UP000256345">
    <property type="component" value="Unassembled WGS sequence"/>
</dbReference>
<protein>
    <submittedName>
        <fullName evidence="3">Phage integrase family protein</fullName>
    </submittedName>
</protein>
<dbReference type="PROSITE" id="PS51898">
    <property type="entry name" value="TYR_RECOMBINASE"/>
    <property type="match status" value="1"/>
</dbReference>
<dbReference type="InterPro" id="IPR013762">
    <property type="entry name" value="Integrase-like_cat_sf"/>
</dbReference>
<dbReference type="Gene3D" id="1.10.443.10">
    <property type="entry name" value="Intergrase catalytic core"/>
    <property type="match status" value="1"/>
</dbReference>
<dbReference type="PANTHER" id="PTHR30349:SF64">
    <property type="entry name" value="PROPHAGE INTEGRASE INTD-RELATED"/>
    <property type="match status" value="1"/>
</dbReference>
<dbReference type="PANTHER" id="PTHR30349">
    <property type="entry name" value="PHAGE INTEGRASE-RELATED"/>
    <property type="match status" value="1"/>
</dbReference>
<evidence type="ECO:0000313" key="4">
    <source>
        <dbReference type="Proteomes" id="UP000256345"/>
    </source>
</evidence>
<dbReference type="InterPro" id="IPR011010">
    <property type="entry name" value="DNA_brk_join_enz"/>
</dbReference>
<reference evidence="3 4" key="1">
    <citation type="submission" date="2018-08" db="EMBL/GenBank/DDBJ databases">
        <title>Genomic Encyclopedia of Archaeal and Bacterial Type Strains, Phase II (KMG-II): from individual species to whole genera.</title>
        <authorList>
            <person name="Goeker M."/>
        </authorList>
    </citation>
    <scope>NUCLEOTIDE SEQUENCE [LARGE SCALE GENOMIC DNA]</scope>
    <source>
        <strain evidence="3 4">DSM 2261</strain>
    </source>
</reference>
<keyword evidence="1" id="KW-0233">DNA recombination</keyword>
<feature type="domain" description="Tyr recombinase" evidence="2">
    <location>
        <begin position="24"/>
        <end position="205"/>
    </location>
</feature>
<dbReference type="Pfam" id="PF00589">
    <property type="entry name" value="Phage_integrase"/>
    <property type="match status" value="1"/>
</dbReference>
<evidence type="ECO:0000259" key="2">
    <source>
        <dbReference type="PROSITE" id="PS51898"/>
    </source>
</evidence>
<name>A0ABX9JWH8_9BACT</name>
<dbReference type="SUPFAM" id="SSF56349">
    <property type="entry name" value="DNA breaking-rejoining enzymes"/>
    <property type="match status" value="1"/>
</dbReference>
<evidence type="ECO:0000256" key="1">
    <source>
        <dbReference type="ARBA" id="ARBA00023172"/>
    </source>
</evidence>
<dbReference type="InterPro" id="IPR002104">
    <property type="entry name" value="Integrase_catalytic"/>
</dbReference>
<dbReference type="CDD" id="cd01189">
    <property type="entry name" value="INT_ICEBs1_C_like"/>
    <property type="match status" value="1"/>
</dbReference>
<dbReference type="EMBL" id="QUMU01000008">
    <property type="protein sequence ID" value="REG28575.1"/>
    <property type="molecule type" value="Genomic_DNA"/>
</dbReference>
<proteinExistence type="predicted"/>
<sequence>MVAEEQWVISQGLCVRLFAKLPKPAFDFLTFEEAQRLVSAVEPEWIPLVLVRLKTGLRQGELMGPQWTDVDLQRGKLHVRRTLWRGVSGLPKGGRERTVDLPGSALEALRRHRHLRGPYVFCQEDGQPLTDGLMNGPLRRALKLAAICREQSRIGWHDLRHTYGSHLAMRGIPLTVIKELMGHATIDTTERYAHLSPDTRREAVGVLDRPFAPVCDIRATRMEAASNHP</sequence>
<organism evidence="3 4">
    <name type="scientific">Archangium gephyra</name>
    <dbReference type="NCBI Taxonomy" id="48"/>
    <lineage>
        <taxon>Bacteria</taxon>
        <taxon>Pseudomonadati</taxon>
        <taxon>Myxococcota</taxon>
        <taxon>Myxococcia</taxon>
        <taxon>Myxococcales</taxon>
        <taxon>Cystobacterineae</taxon>
        <taxon>Archangiaceae</taxon>
        <taxon>Archangium</taxon>
    </lineage>
</organism>
<comment type="caution">
    <text evidence="3">The sequence shown here is derived from an EMBL/GenBank/DDBJ whole genome shotgun (WGS) entry which is preliminary data.</text>
</comment>
<keyword evidence="4" id="KW-1185">Reference proteome</keyword>